<dbReference type="AlphaFoldDB" id="A0A7I7R3U2"/>
<sequence>MIVGMTDDDVHPHGGATRPRAIVTLPGFRNVIWLMPAAYLLHIAEEYLGGFPAWVTHDVHGRFDNVAFAFNNLAFMAILVTLVSVNYRRRALVRSVALVVFASANLFWDALFHLGMTPILNRYSPGLITAMLLYYPICLLIGTVIIKEKVLTGRQFTLALTGGLAVFAFVVWYGLFHFAT</sequence>
<name>A0A7I7R3U2_9MYCO</name>
<evidence type="ECO:0000313" key="1">
    <source>
        <dbReference type="EMBL" id="ORB02498.1"/>
    </source>
</evidence>
<evidence type="ECO:0000313" key="2">
    <source>
        <dbReference type="Proteomes" id="UP000192320"/>
    </source>
</evidence>
<proteinExistence type="predicted"/>
<keyword evidence="2" id="KW-1185">Reference proteome</keyword>
<dbReference type="OrthoDB" id="7563382at2"/>
<reference evidence="1 2" key="1">
    <citation type="submission" date="2017-02" db="EMBL/GenBank/DDBJ databases">
        <title>The new phylogeny of genus Mycobacterium.</title>
        <authorList>
            <person name="Tortoli E."/>
            <person name="Trovato A."/>
            <person name="Cirillo D.M."/>
        </authorList>
    </citation>
    <scope>NUCLEOTIDE SEQUENCE [LARGE SCALE GENOMIC DNA]</scope>
    <source>
        <strain evidence="1 2">DSM 45633</strain>
    </source>
</reference>
<organism evidence="1 2">
    <name type="scientific">Mycolicibacter minnesotensis</name>
    <dbReference type="NCBI Taxonomy" id="1118379"/>
    <lineage>
        <taxon>Bacteria</taxon>
        <taxon>Bacillati</taxon>
        <taxon>Actinomycetota</taxon>
        <taxon>Actinomycetes</taxon>
        <taxon>Mycobacteriales</taxon>
        <taxon>Mycobacteriaceae</taxon>
        <taxon>Mycolicibacter</taxon>
    </lineage>
</organism>
<dbReference type="Pfam" id="PF13787">
    <property type="entry name" value="HXXEE"/>
    <property type="match status" value="1"/>
</dbReference>
<protein>
    <submittedName>
        <fullName evidence="1">Uncharacterized protein</fullName>
    </submittedName>
</protein>
<accession>A0A7I7R3U2</accession>
<dbReference type="InterPro" id="IPR025671">
    <property type="entry name" value="HXXEE"/>
</dbReference>
<gene>
    <name evidence="1" type="ORF">BST33_05115</name>
</gene>
<dbReference type="Proteomes" id="UP000192320">
    <property type="component" value="Unassembled WGS sequence"/>
</dbReference>
<dbReference type="EMBL" id="MVHZ01000004">
    <property type="protein sequence ID" value="ORB02498.1"/>
    <property type="molecule type" value="Genomic_DNA"/>
</dbReference>
<comment type="caution">
    <text evidence="1">The sequence shown here is derived from an EMBL/GenBank/DDBJ whole genome shotgun (WGS) entry which is preliminary data.</text>
</comment>